<evidence type="ECO:0000313" key="1">
    <source>
        <dbReference type="EMBL" id="QSZ27705.1"/>
    </source>
</evidence>
<gene>
    <name evidence="1" type="ORF">ACETAC_02030</name>
</gene>
<dbReference type="KEGG" id="aaut:ACETAC_02030"/>
<dbReference type="SUPFAM" id="SSF56112">
    <property type="entry name" value="Protein kinase-like (PK-like)"/>
    <property type="match status" value="1"/>
</dbReference>
<organism evidence="1 2">
    <name type="scientific">Aceticella autotrophica</name>
    <dbReference type="NCBI Taxonomy" id="2755338"/>
    <lineage>
        <taxon>Bacteria</taxon>
        <taxon>Bacillati</taxon>
        <taxon>Bacillota</taxon>
        <taxon>Clostridia</taxon>
        <taxon>Thermoanaerobacterales</taxon>
        <taxon>Thermoanaerobacteraceae</taxon>
        <taxon>Aceticella</taxon>
    </lineage>
</organism>
<reference evidence="1" key="1">
    <citation type="submission" date="2020-08" db="EMBL/GenBank/DDBJ databases">
        <title>Genomic insights into the carbon and energy metabolism of the first obligate autotrophic acetogenic bacterium Aceticella autotrophica gen. nov., sp. nov.</title>
        <authorList>
            <person name="Toshchakov S.V."/>
            <person name="Elcheninov A.G."/>
            <person name="Kublanov I.V."/>
            <person name="Frolov E.N."/>
            <person name="Lebedinsky A.V."/>
        </authorList>
    </citation>
    <scope>NUCLEOTIDE SEQUENCE</scope>
    <source>
        <strain evidence="1">3443-3Ac</strain>
    </source>
</reference>
<dbReference type="AlphaFoldDB" id="A0A975AWF0"/>
<dbReference type="RefSeq" id="WP_284680415.1">
    <property type="nucleotide sequence ID" value="NZ_CP060096.1"/>
</dbReference>
<evidence type="ECO:0000313" key="2">
    <source>
        <dbReference type="Proteomes" id="UP000671913"/>
    </source>
</evidence>
<dbReference type="InterPro" id="IPR011009">
    <property type="entry name" value="Kinase-like_dom_sf"/>
</dbReference>
<proteinExistence type="predicted"/>
<dbReference type="Gene3D" id="3.90.1200.10">
    <property type="match status" value="1"/>
</dbReference>
<keyword evidence="2" id="KW-1185">Reference proteome</keyword>
<dbReference type="EMBL" id="CP060096">
    <property type="protein sequence ID" value="QSZ27705.1"/>
    <property type="molecule type" value="Genomic_DNA"/>
</dbReference>
<evidence type="ECO:0008006" key="3">
    <source>
        <dbReference type="Google" id="ProtNLM"/>
    </source>
</evidence>
<dbReference type="Proteomes" id="UP000671913">
    <property type="component" value="Chromosome"/>
</dbReference>
<sequence length="521" mass="61337">MYQKDIKFNEIPLQLKYIVKDIDKEKVKNFRWFQDKANNIFDILLHDYAVLYDDNAAIIIAAVIDFSIGIADSKERKLSRYFVPLIIRKDIEDKNYIGIIKGSGFTAYLYDAVDDIHYIRFVDSLLSSNKNIDFNNGGRLEAFKLIDYDIYKSERFSNKSTNSLTFLKKDEIIKTFRRMMPGINPDLEMTMMLKQNGFNSIEDIRGYFQYIDKEKNIYTIAMIFEYIENIIDMWQFTQEYLKGILEKFAYMGDIPLEYIKKSSEDYLAEIKKIAGIIADMHIILSKISTNSFLKKNPKESDVKELISGINNKYNQLLNYLKDGIFDKETKEMFEKIAHQKDVIEKASKYIVKLYPYFGQYIRCHGDLHLEQILKTEESYIIIDFEGEPTKPIQERNKKVSPLKDIAGILRSFDYAVYSAYFNYKDAYNSSESELKNIEEFLLLWEDIVEETFIYTYLKIVKLYAPDILPDEKRLDMIILLFKLDKALFEGIYEINNRPEWVKIPLKGIIKCLEGLGNNQIM</sequence>
<protein>
    <recommendedName>
        <fullName evidence="3">Trehalose synthase</fullName>
    </recommendedName>
</protein>
<name>A0A975AWF0_9THEO</name>
<accession>A0A975AWF0</accession>